<proteinExistence type="predicted"/>
<keyword evidence="2" id="KW-0175">Coiled coil</keyword>
<dbReference type="InterPro" id="IPR050465">
    <property type="entry name" value="UPF0194_transport"/>
</dbReference>
<dbReference type="InterPro" id="IPR058625">
    <property type="entry name" value="MdtA-like_BSH"/>
</dbReference>
<dbReference type="Pfam" id="PF25917">
    <property type="entry name" value="BSH_RND"/>
    <property type="match status" value="1"/>
</dbReference>
<feature type="domain" description="Multidrug resistance protein MdtA-like barrel-sandwich hybrid" evidence="3">
    <location>
        <begin position="45"/>
        <end position="216"/>
    </location>
</feature>
<evidence type="ECO:0000256" key="2">
    <source>
        <dbReference type="ARBA" id="ARBA00023054"/>
    </source>
</evidence>
<dbReference type="Proteomes" id="UP000016600">
    <property type="component" value="Unassembled WGS sequence"/>
</dbReference>
<keyword evidence="5" id="KW-1185">Reference proteome</keyword>
<comment type="subcellular location">
    <subcellularLocation>
        <location evidence="1">Cell envelope</location>
    </subcellularLocation>
</comment>
<dbReference type="Gene3D" id="2.40.50.100">
    <property type="match status" value="1"/>
</dbReference>
<gene>
    <name evidence="4" type="ORF">HMPREF1218_0384</name>
</gene>
<dbReference type="SUPFAM" id="SSF111369">
    <property type="entry name" value="HlyD-like secretion proteins"/>
    <property type="match status" value="1"/>
</dbReference>
<evidence type="ECO:0000313" key="5">
    <source>
        <dbReference type="Proteomes" id="UP000016600"/>
    </source>
</evidence>
<organism evidence="4 5">
    <name type="scientific">Hoylesella pleuritidis F0068</name>
    <dbReference type="NCBI Taxonomy" id="1081904"/>
    <lineage>
        <taxon>Bacteria</taxon>
        <taxon>Pseudomonadati</taxon>
        <taxon>Bacteroidota</taxon>
        <taxon>Bacteroidia</taxon>
        <taxon>Bacteroidales</taxon>
        <taxon>Prevotellaceae</taxon>
        <taxon>Hoylesella</taxon>
    </lineage>
</organism>
<sequence>MLAKLKESLNMKHNRILAVVLMTALTACTSGKRDYDATGTFETTEVTVSAEESGKLLWFNVEEGKNIVEGAQVGLIDTVQLTLTACQLGATRSSIAHQRPDIRKQIAATKQQLLKAEQEQRRFRGLVKDEAANRKLLDDATSSVLVLKRQLAAQISSLDNSTQTLNAQISATDIQKYQVLDRLSKCHITSPITGTVLGKYVEPGEFAIIGKPLFKVADLKNVFLRAYITSAQLEKVKIGQQVTVMADYGNGRRKTYKGTVAWIADRAEFTPKTILTDDERADLVYAVKIAVANDGYIKIGMYGGVRF</sequence>
<dbReference type="PROSITE" id="PS51257">
    <property type="entry name" value="PROKAR_LIPOPROTEIN"/>
    <property type="match status" value="1"/>
</dbReference>
<dbReference type="EMBL" id="AWET01000007">
    <property type="protein sequence ID" value="ERK03864.1"/>
    <property type="molecule type" value="Genomic_DNA"/>
</dbReference>
<evidence type="ECO:0000259" key="3">
    <source>
        <dbReference type="Pfam" id="PF25917"/>
    </source>
</evidence>
<comment type="caution">
    <text evidence="4">The sequence shown here is derived from an EMBL/GenBank/DDBJ whole genome shotgun (WGS) entry which is preliminary data.</text>
</comment>
<protein>
    <submittedName>
        <fullName evidence="4">HlyD family secretion protein</fullName>
    </submittedName>
</protein>
<dbReference type="PANTHER" id="PTHR32347:SF23">
    <property type="entry name" value="BLL5650 PROTEIN"/>
    <property type="match status" value="1"/>
</dbReference>
<dbReference type="PANTHER" id="PTHR32347">
    <property type="entry name" value="EFFLUX SYSTEM COMPONENT YKNX-RELATED"/>
    <property type="match status" value="1"/>
</dbReference>
<dbReference type="PATRIC" id="fig|1081904.3.peg.359"/>
<name>U2MXC5_9BACT</name>
<accession>U2MXC5</accession>
<dbReference type="GO" id="GO:0030313">
    <property type="term" value="C:cell envelope"/>
    <property type="evidence" value="ECO:0007669"/>
    <property type="project" value="UniProtKB-SubCell"/>
</dbReference>
<reference evidence="4 5" key="1">
    <citation type="submission" date="2013-08" db="EMBL/GenBank/DDBJ databases">
        <authorList>
            <person name="Durkin A.S."/>
            <person name="Haft D.R."/>
            <person name="McCorrison J."/>
            <person name="Torralba M."/>
            <person name="Gillis M."/>
            <person name="Haft D.H."/>
            <person name="Methe B."/>
            <person name="Sutton G."/>
            <person name="Nelson K.E."/>
        </authorList>
    </citation>
    <scope>NUCLEOTIDE SEQUENCE [LARGE SCALE GENOMIC DNA]</scope>
    <source>
        <strain evidence="4 5">F0068</strain>
    </source>
</reference>
<evidence type="ECO:0000256" key="1">
    <source>
        <dbReference type="ARBA" id="ARBA00004196"/>
    </source>
</evidence>
<dbReference type="AlphaFoldDB" id="U2MXC5"/>
<dbReference type="Gene3D" id="2.40.30.170">
    <property type="match status" value="1"/>
</dbReference>
<evidence type="ECO:0000313" key="4">
    <source>
        <dbReference type="EMBL" id="ERK03864.1"/>
    </source>
</evidence>